<name>A0A2Z7BI68_9LAMI</name>
<feature type="region of interest" description="Disordered" evidence="1">
    <location>
        <begin position="200"/>
        <end position="219"/>
    </location>
</feature>
<dbReference type="AlphaFoldDB" id="A0A2Z7BI68"/>
<dbReference type="EMBL" id="KV007434">
    <property type="protein sequence ID" value="KZV31828.1"/>
    <property type="molecule type" value="Genomic_DNA"/>
</dbReference>
<dbReference type="Gene3D" id="2.30.30.140">
    <property type="match status" value="1"/>
</dbReference>
<dbReference type="InterPro" id="IPR000313">
    <property type="entry name" value="PWWP_dom"/>
</dbReference>
<dbReference type="InterPro" id="IPR044679">
    <property type="entry name" value="PWWP2-like"/>
</dbReference>
<evidence type="ECO:0000313" key="4">
    <source>
        <dbReference type="Proteomes" id="UP000250235"/>
    </source>
</evidence>
<dbReference type="CDD" id="cd05162">
    <property type="entry name" value="PWWP"/>
    <property type="match status" value="1"/>
</dbReference>
<feature type="region of interest" description="Disordered" evidence="1">
    <location>
        <begin position="342"/>
        <end position="427"/>
    </location>
</feature>
<dbReference type="OrthoDB" id="607790at2759"/>
<organism evidence="3 4">
    <name type="scientific">Dorcoceras hygrometricum</name>
    <dbReference type="NCBI Taxonomy" id="472368"/>
    <lineage>
        <taxon>Eukaryota</taxon>
        <taxon>Viridiplantae</taxon>
        <taxon>Streptophyta</taxon>
        <taxon>Embryophyta</taxon>
        <taxon>Tracheophyta</taxon>
        <taxon>Spermatophyta</taxon>
        <taxon>Magnoliopsida</taxon>
        <taxon>eudicotyledons</taxon>
        <taxon>Gunneridae</taxon>
        <taxon>Pentapetalae</taxon>
        <taxon>asterids</taxon>
        <taxon>lamiids</taxon>
        <taxon>Lamiales</taxon>
        <taxon>Gesneriaceae</taxon>
        <taxon>Didymocarpoideae</taxon>
        <taxon>Trichosporeae</taxon>
        <taxon>Loxocarpinae</taxon>
        <taxon>Dorcoceras</taxon>
    </lineage>
</organism>
<feature type="region of interest" description="Disordered" evidence="1">
    <location>
        <begin position="587"/>
        <end position="616"/>
    </location>
</feature>
<feature type="domain" description="PWWP" evidence="2">
    <location>
        <begin position="16"/>
        <end position="78"/>
    </location>
</feature>
<sequence>MVNSDNDPGKGIDASAGGLVWVRRRNGSWWPGRIQGADELPENSVPIPRFGTPVKLLGREDASVDWYNLEKSKRIKAFRCGEFNDCIEKAKAAASNLSKKAVKYARREDAIIQALEIENAYLGNKHPDFSTEPDLHGGEHHHGDESPSSFHTSEGREDLDENMSNNELSNSSQESEDESDCAQELSQSGDESDLVDLAKAGSRCSRAPNDSEDDGTEGVKRMRGLEDLGMGVAPSLKRKRSQVARVHEFLKRKSRRRTLTKVLESTPVSKKNSSVVINNNSDSTGLSCENMITSLREPNHMNNGSLRCKQKENEISSVMGVPEDDSLQRLFDVPLVTEGKRSTSMSKFVSGASQKAHTGAGAQSSQSSHVETDHHESGSASSGTAEIHNIGQRIEKGTSKWQLKGKRNSRSRKVDLDDEADTGFPVDSSQSMDFNRVAGTLMTDNYHSHVKSRPVSEIQGVQSCGWGWNSRKGFRAGRLTPELPAPQRQLPYRQSRFTVNPKYESSEFSLRHHITGSGLYEVQVEVKASSRPQRVPCISLMSKLNGRPIIGHPIAIEKVKDGFCDNLIRTAECYSSSSEFDHCLGRDPANSKVLDKQKPRGWPPRRHRPPRSRRNVVLSKKTRKLSSLTGAHKNQEKKPVVEKLKGPCIACVPLSIVFSRINAAMNSSMRSAPRLAKSDNT</sequence>
<feature type="compositionally biased region" description="Basic and acidic residues" evidence="1">
    <location>
        <begin position="125"/>
        <end position="145"/>
    </location>
</feature>
<evidence type="ECO:0000256" key="1">
    <source>
        <dbReference type="SAM" id="MobiDB-lite"/>
    </source>
</evidence>
<dbReference type="PANTHER" id="PTHR33697:SF1">
    <property type="entry name" value="TUDOR_PWWP_MBT SUPERFAMILY PROTEIN"/>
    <property type="match status" value="1"/>
</dbReference>
<protein>
    <recommendedName>
        <fullName evidence="2">PWWP domain-containing protein</fullName>
    </recommendedName>
</protein>
<feature type="compositionally biased region" description="Low complexity" evidence="1">
    <location>
        <begin position="162"/>
        <end position="173"/>
    </location>
</feature>
<dbReference type="SUPFAM" id="SSF63748">
    <property type="entry name" value="Tudor/PWWP/MBT"/>
    <property type="match status" value="1"/>
</dbReference>
<dbReference type="PANTHER" id="PTHR33697">
    <property type="entry name" value="T17B22.17 PROTEIN-RELATED"/>
    <property type="match status" value="1"/>
</dbReference>
<accession>A0A2Z7BI68</accession>
<feature type="compositionally biased region" description="Basic residues" evidence="1">
    <location>
        <begin position="603"/>
        <end position="616"/>
    </location>
</feature>
<reference evidence="3 4" key="1">
    <citation type="journal article" date="2015" name="Proc. Natl. Acad. Sci. U.S.A.">
        <title>The resurrection genome of Boea hygrometrica: A blueprint for survival of dehydration.</title>
        <authorList>
            <person name="Xiao L."/>
            <person name="Yang G."/>
            <person name="Zhang L."/>
            <person name="Yang X."/>
            <person name="Zhao S."/>
            <person name="Ji Z."/>
            <person name="Zhou Q."/>
            <person name="Hu M."/>
            <person name="Wang Y."/>
            <person name="Chen M."/>
            <person name="Xu Y."/>
            <person name="Jin H."/>
            <person name="Xiao X."/>
            <person name="Hu G."/>
            <person name="Bao F."/>
            <person name="Hu Y."/>
            <person name="Wan P."/>
            <person name="Li L."/>
            <person name="Deng X."/>
            <person name="Kuang T."/>
            <person name="Xiang C."/>
            <person name="Zhu J.K."/>
            <person name="Oliver M.J."/>
            <person name="He Y."/>
        </authorList>
    </citation>
    <scope>NUCLEOTIDE SEQUENCE [LARGE SCALE GENOMIC DNA]</scope>
    <source>
        <strain evidence="4">cv. XS01</strain>
    </source>
</reference>
<keyword evidence="4" id="KW-1185">Reference proteome</keyword>
<dbReference type="Proteomes" id="UP000250235">
    <property type="component" value="Unassembled WGS sequence"/>
</dbReference>
<feature type="region of interest" description="Disordered" evidence="1">
    <location>
        <begin position="125"/>
        <end position="191"/>
    </location>
</feature>
<dbReference type="PROSITE" id="PS50812">
    <property type="entry name" value="PWWP"/>
    <property type="match status" value="1"/>
</dbReference>
<evidence type="ECO:0000313" key="3">
    <source>
        <dbReference type="EMBL" id="KZV31828.1"/>
    </source>
</evidence>
<feature type="compositionally biased region" description="Polar residues" evidence="1">
    <location>
        <begin position="342"/>
        <end position="369"/>
    </location>
</feature>
<dbReference type="Pfam" id="PF00855">
    <property type="entry name" value="PWWP"/>
    <property type="match status" value="1"/>
</dbReference>
<proteinExistence type="predicted"/>
<gene>
    <name evidence="3" type="ORF">F511_25941</name>
</gene>
<evidence type="ECO:0000259" key="2">
    <source>
        <dbReference type="PROSITE" id="PS50812"/>
    </source>
</evidence>